<accession>A0ABP9DBL3</accession>
<evidence type="ECO:0000259" key="6">
    <source>
        <dbReference type="Pfam" id="PF03755"/>
    </source>
</evidence>
<dbReference type="EMBL" id="BAABJX010000036">
    <property type="protein sequence ID" value="GAA4838840.1"/>
    <property type="molecule type" value="Genomic_DNA"/>
</dbReference>
<evidence type="ECO:0000256" key="4">
    <source>
        <dbReference type="ARBA" id="ARBA00022801"/>
    </source>
</evidence>
<evidence type="ECO:0000256" key="1">
    <source>
        <dbReference type="ARBA" id="ARBA00001968"/>
    </source>
</evidence>
<organism evidence="8 9">
    <name type="scientific">Algivirga pacifica</name>
    <dbReference type="NCBI Taxonomy" id="1162670"/>
    <lineage>
        <taxon>Bacteria</taxon>
        <taxon>Pseudomonadati</taxon>
        <taxon>Bacteroidota</taxon>
        <taxon>Cytophagia</taxon>
        <taxon>Cytophagales</taxon>
        <taxon>Flammeovirgaceae</taxon>
        <taxon>Algivirga</taxon>
    </lineage>
</organism>
<evidence type="ECO:0000256" key="3">
    <source>
        <dbReference type="ARBA" id="ARBA00022759"/>
    </source>
</evidence>
<dbReference type="Pfam" id="PF03755">
    <property type="entry name" value="YicC-like_N"/>
    <property type="match status" value="1"/>
</dbReference>
<sequence length="293" mass="33460">MIQSMTGFGRAQIENDQLSVSVEVKTLNSKFADVMVKMSHAFSSKEIEVRNLLTNSLLRGKVILTIAYASKSAEAQKAKINKNVVKAYYQELKEITQEVGSEETGDLLATIMGLPEVYAKESNAEVLENDWVFIKQAIEEAIQNCINYRKEEGKALEKAFKDNIDTIGTNLKGVEDRDPIRLEKIREKLRMQVQELENNDNFDPNRFEQELIYYIEKLDIAEEKVRLSNHLSYFIETLESAESNGKKLGFISQEIGREINTIGSKANDLEIQKMVVNMKEELEKIKEQVLNVL</sequence>
<dbReference type="InterPro" id="IPR013527">
    <property type="entry name" value="YicC-like_N"/>
</dbReference>
<comment type="similarity">
    <text evidence="5">Belongs to the YicC/YloC family.</text>
</comment>
<comment type="caution">
    <text evidence="8">The sequence shown here is derived from an EMBL/GenBank/DDBJ whole genome shotgun (WGS) entry which is preliminary data.</text>
</comment>
<comment type="cofactor">
    <cofactor evidence="1">
        <name>a divalent metal cation</name>
        <dbReference type="ChEBI" id="CHEBI:60240"/>
    </cofactor>
</comment>
<keyword evidence="4" id="KW-0378">Hydrolase</keyword>
<keyword evidence="3" id="KW-0255">Endonuclease</keyword>
<proteinExistence type="inferred from homology"/>
<reference evidence="9" key="1">
    <citation type="journal article" date="2019" name="Int. J. Syst. Evol. Microbiol.">
        <title>The Global Catalogue of Microorganisms (GCM) 10K type strain sequencing project: providing services to taxonomists for standard genome sequencing and annotation.</title>
        <authorList>
            <consortium name="The Broad Institute Genomics Platform"/>
            <consortium name="The Broad Institute Genome Sequencing Center for Infectious Disease"/>
            <person name="Wu L."/>
            <person name="Ma J."/>
        </authorList>
    </citation>
    <scope>NUCLEOTIDE SEQUENCE [LARGE SCALE GENOMIC DNA]</scope>
    <source>
        <strain evidence="9">JCM 18326</strain>
    </source>
</reference>
<keyword evidence="9" id="KW-1185">Reference proteome</keyword>
<feature type="domain" description="Endoribonuclease YicC-like N-terminal" evidence="6">
    <location>
        <begin position="2"/>
        <end position="157"/>
    </location>
</feature>
<dbReference type="InterPro" id="IPR013551">
    <property type="entry name" value="YicC-like_C"/>
</dbReference>
<dbReference type="RefSeq" id="WP_345372312.1">
    <property type="nucleotide sequence ID" value="NZ_BAABJX010000036.1"/>
</dbReference>
<evidence type="ECO:0000313" key="8">
    <source>
        <dbReference type="EMBL" id="GAA4838840.1"/>
    </source>
</evidence>
<dbReference type="Pfam" id="PF08340">
    <property type="entry name" value="YicC-like_C"/>
    <property type="match status" value="1"/>
</dbReference>
<dbReference type="PANTHER" id="PTHR30636">
    <property type="entry name" value="UPF0701 PROTEIN YICC"/>
    <property type="match status" value="1"/>
</dbReference>
<evidence type="ECO:0000256" key="2">
    <source>
        <dbReference type="ARBA" id="ARBA00022722"/>
    </source>
</evidence>
<dbReference type="NCBIfam" id="TIGR00255">
    <property type="entry name" value="YicC/YloC family endoribonuclease"/>
    <property type="match status" value="1"/>
</dbReference>
<evidence type="ECO:0000256" key="5">
    <source>
        <dbReference type="ARBA" id="ARBA00035648"/>
    </source>
</evidence>
<gene>
    <name evidence="8" type="ORF">GCM10023331_25100</name>
</gene>
<dbReference type="InterPro" id="IPR005229">
    <property type="entry name" value="YicC/YloC-like"/>
</dbReference>
<keyword evidence="2" id="KW-0540">Nuclease</keyword>
<dbReference type="Proteomes" id="UP001500298">
    <property type="component" value="Unassembled WGS sequence"/>
</dbReference>
<evidence type="ECO:0000259" key="7">
    <source>
        <dbReference type="Pfam" id="PF08340"/>
    </source>
</evidence>
<protein>
    <submittedName>
        <fullName evidence="8">YicC family protein</fullName>
    </submittedName>
</protein>
<evidence type="ECO:0000313" key="9">
    <source>
        <dbReference type="Proteomes" id="UP001500298"/>
    </source>
</evidence>
<name>A0ABP9DBL3_9BACT</name>
<feature type="domain" description="Endoribonuclease YicC-like C-terminal" evidence="7">
    <location>
        <begin position="175"/>
        <end position="292"/>
    </location>
</feature>
<dbReference type="PANTHER" id="PTHR30636:SF3">
    <property type="entry name" value="UPF0701 PROTEIN YICC"/>
    <property type="match status" value="1"/>
</dbReference>